<evidence type="ECO:0000256" key="7">
    <source>
        <dbReference type="ARBA" id="ARBA00022898"/>
    </source>
</evidence>
<reference evidence="16 17" key="1">
    <citation type="journal article" date="2019" name="Sci. Rep.">
        <title>Comparative genomics of chytrid fungi reveal insights into the obligate biotrophic and pathogenic lifestyle of Synchytrium endobioticum.</title>
        <authorList>
            <person name="van de Vossenberg B.T.L.H."/>
            <person name="Warris S."/>
            <person name="Nguyen H.D.T."/>
            <person name="van Gent-Pelzer M.P.E."/>
            <person name="Joly D.L."/>
            <person name="van de Geest H.C."/>
            <person name="Bonants P.J.M."/>
            <person name="Smith D.S."/>
            <person name="Levesque C.A."/>
            <person name="van der Lee T.A.J."/>
        </authorList>
    </citation>
    <scope>NUCLEOTIDE SEQUENCE [LARGE SCALE GENOMIC DNA]</scope>
    <source>
        <strain evidence="16 17">CBS 809.83</strain>
    </source>
</reference>
<evidence type="ECO:0000256" key="1">
    <source>
        <dbReference type="ARBA" id="ARBA00001933"/>
    </source>
</evidence>
<feature type="compositionally biased region" description="Low complexity" evidence="14">
    <location>
        <begin position="516"/>
        <end position="527"/>
    </location>
</feature>
<feature type="compositionally biased region" description="Low complexity" evidence="14">
    <location>
        <begin position="328"/>
        <end position="345"/>
    </location>
</feature>
<feature type="compositionally biased region" description="Polar residues" evidence="14">
    <location>
        <begin position="357"/>
        <end position="370"/>
    </location>
</feature>
<keyword evidence="6" id="KW-0862">Zinc</keyword>
<dbReference type="InterPro" id="IPR051466">
    <property type="entry name" value="D-amino_acid_metab_enzyme"/>
</dbReference>
<evidence type="ECO:0000313" key="17">
    <source>
        <dbReference type="Proteomes" id="UP000318582"/>
    </source>
</evidence>
<keyword evidence="7" id="KW-0663">Pyridoxal phosphate</keyword>
<evidence type="ECO:0000256" key="5">
    <source>
        <dbReference type="ARBA" id="ARBA00022723"/>
    </source>
</evidence>
<evidence type="ECO:0000256" key="14">
    <source>
        <dbReference type="SAM" id="MobiDB-lite"/>
    </source>
</evidence>
<evidence type="ECO:0000313" key="16">
    <source>
        <dbReference type="EMBL" id="TPX57972.1"/>
    </source>
</evidence>
<dbReference type="InterPro" id="IPR001608">
    <property type="entry name" value="Ala_racemase_N"/>
</dbReference>
<comment type="caution">
    <text evidence="16">The sequence shown here is derived from an EMBL/GenBank/DDBJ whole genome shotgun (WGS) entry which is preliminary data.</text>
</comment>
<dbReference type="EC" id="4.3.1.18" evidence="11"/>
<sequence>MPFTSTAAPGLYPARPSYSKEDLCAAYVGRELDELRSPALLVDKQKVERNCTELIDAVQHAGVCARVHVKTHKTIEGALLQLGDTLKSIMVSTLAEARYFAASGLFQDILYAVPLSPDKIQEVHQLAQLVDQFHVFVDNDTIIDALERYAIAVGPTATMAVNPSSAVSQGLAGPGAPGNTKPMFRAFLKIDTGYGRAGIPSNTSTAIALATRLHNSPHISFSGLYSHSGHSYSSPNITSALDIAKHEVRETLTLAQELRSLGISAPYASIGATPSVKALLEVAGAGREAIMEARLATGAATALLRETSELASNVAQFALDDDQEAADNKANNDNNNNHNNHNTNNPTPPSRPLPPHQDTNNTAILQPNGSSVPHDYKLEVHLGNYIFLDVQQTTGMPWPLSRCAATVLTRVLSHYPHRNEVLIDAGATALSKDTAGPRGTGGFGTVLLPCPNPSSLPQTSSSPAPTTSDQVNSSAHLHDHPQTLALTRISQEHGIIDVAPLLAHHHQQQESNNEETTATATTTTTTTPMPLGMEIGQTLQIVPNHACLAAASFDWYYVVENEKVVDVWVPCRGW</sequence>
<comment type="cofactor">
    <cofactor evidence="2">
        <name>Zn(2+)</name>
        <dbReference type="ChEBI" id="CHEBI:29105"/>
    </cofactor>
</comment>
<dbReference type="InterPro" id="IPR042208">
    <property type="entry name" value="D-ser_dehydrat-like_sf"/>
</dbReference>
<dbReference type="FunFam" id="3.20.20.10:FF:000016">
    <property type="entry name" value="D-serine dehydratase"/>
    <property type="match status" value="1"/>
</dbReference>
<evidence type="ECO:0000256" key="3">
    <source>
        <dbReference type="ARBA" id="ARBA00005323"/>
    </source>
</evidence>
<organism evidence="16 17">
    <name type="scientific">Powellomyces hirtus</name>
    <dbReference type="NCBI Taxonomy" id="109895"/>
    <lineage>
        <taxon>Eukaryota</taxon>
        <taxon>Fungi</taxon>
        <taxon>Fungi incertae sedis</taxon>
        <taxon>Chytridiomycota</taxon>
        <taxon>Chytridiomycota incertae sedis</taxon>
        <taxon>Chytridiomycetes</taxon>
        <taxon>Spizellomycetales</taxon>
        <taxon>Powellomycetaceae</taxon>
        <taxon>Powellomyces</taxon>
    </lineage>
</organism>
<keyword evidence="17" id="KW-1185">Reference proteome</keyword>
<dbReference type="GO" id="GO:0008721">
    <property type="term" value="F:D-serine ammonia-lyase activity"/>
    <property type="evidence" value="ECO:0007669"/>
    <property type="project" value="UniProtKB-EC"/>
</dbReference>
<dbReference type="Gene3D" id="3.20.20.10">
    <property type="entry name" value="Alanine racemase"/>
    <property type="match status" value="1"/>
</dbReference>
<keyword evidence="5" id="KW-0479">Metal-binding</keyword>
<evidence type="ECO:0000256" key="11">
    <source>
        <dbReference type="ARBA" id="ARBA00066349"/>
    </source>
</evidence>
<evidence type="ECO:0000256" key="8">
    <source>
        <dbReference type="ARBA" id="ARBA00023239"/>
    </source>
</evidence>
<dbReference type="SMART" id="SM01119">
    <property type="entry name" value="D-ser_dehydrat"/>
    <property type="match status" value="1"/>
</dbReference>
<evidence type="ECO:0000256" key="10">
    <source>
        <dbReference type="ARBA" id="ARBA00055764"/>
    </source>
</evidence>
<evidence type="ECO:0000256" key="12">
    <source>
        <dbReference type="ARBA" id="ARBA00069616"/>
    </source>
</evidence>
<dbReference type="STRING" id="109895.A0A507E2G5"/>
<protein>
    <recommendedName>
        <fullName evidence="12">D-serine dehydratase</fullName>
        <ecNumber evidence="11">4.3.1.18</ecNumber>
    </recommendedName>
    <alternativeName>
        <fullName evidence="13">D-serine deaminase</fullName>
    </alternativeName>
</protein>
<feature type="domain" description="D-serine dehydratase-like" evidence="15">
    <location>
        <begin position="404"/>
        <end position="560"/>
    </location>
</feature>
<evidence type="ECO:0000256" key="13">
    <source>
        <dbReference type="ARBA" id="ARBA00075219"/>
    </source>
</evidence>
<dbReference type="SUPFAM" id="SSF51419">
    <property type="entry name" value="PLP-binding barrel"/>
    <property type="match status" value="1"/>
</dbReference>
<evidence type="ECO:0000256" key="6">
    <source>
        <dbReference type="ARBA" id="ARBA00022833"/>
    </source>
</evidence>
<proteinExistence type="inferred from homology"/>
<comment type="catalytic activity">
    <reaction evidence="9">
        <text>D-serine = pyruvate + NH4(+)</text>
        <dbReference type="Rhea" id="RHEA:13977"/>
        <dbReference type="ChEBI" id="CHEBI:15361"/>
        <dbReference type="ChEBI" id="CHEBI:28938"/>
        <dbReference type="ChEBI" id="CHEBI:35247"/>
        <dbReference type="EC" id="4.3.1.18"/>
    </reaction>
    <physiologicalReaction direction="left-to-right" evidence="9">
        <dbReference type="Rhea" id="RHEA:13978"/>
    </physiologicalReaction>
</comment>
<keyword evidence="8" id="KW-0456">Lyase</keyword>
<keyword evidence="4" id="KW-0216">Detoxification</keyword>
<dbReference type="InterPro" id="IPR026956">
    <property type="entry name" value="D-ser_dehydrat-like_dom"/>
</dbReference>
<feature type="compositionally biased region" description="Pro residues" evidence="14">
    <location>
        <begin position="346"/>
        <end position="355"/>
    </location>
</feature>
<dbReference type="GO" id="GO:0009636">
    <property type="term" value="P:response to toxic substance"/>
    <property type="evidence" value="ECO:0007669"/>
    <property type="project" value="UniProtKB-KW"/>
</dbReference>
<dbReference type="PANTHER" id="PTHR28004:SF2">
    <property type="entry name" value="D-SERINE DEHYDRATASE"/>
    <property type="match status" value="1"/>
</dbReference>
<name>A0A507E2G5_9FUNG</name>
<dbReference type="Pfam" id="PF01168">
    <property type="entry name" value="Ala_racemase_N"/>
    <property type="match status" value="1"/>
</dbReference>
<dbReference type="EMBL" id="QEAQ01000044">
    <property type="protein sequence ID" value="TPX57972.1"/>
    <property type="molecule type" value="Genomic_DNA"/>
</dbReference>
<evidence type="ECO:0000256" key="4">
    <source>
        <dbReference type="ARBA" id="ARBA00022575"/>
    </source>
</evidence>
<dbReference type="InterPro" id="IPR029066">
    <property type="entry name" value="PLP-binding_barrel"/>
</dbReference>
<feature type="region of interest" description="Disordered" evidence="14">
    <location>
        <begin position="505"/>
        <end position="530"/>
    </location>
</feature>
<evidence type="ECO:0000256" key="2">
    <source>
        <dbReference type="ARBA" id="ARBA00001947"/>
    </source>
</evidence>
<comment type="function">
    <text evidence="10">Catalyzes the conversion of D-serine to pyruvate and ammonia. May play a role in D-serine detoxification.</text>
</comment>
<comment type="similarity">
    <text evidence="3">Belongs to the DSD1 family.</text>
</comment>
<dbReference type="GO" id="GO:0046872">
    <property type="term" value="F:metal ion binding"/>
    <property type="evidence" value="ECO:0007669"/>
    <property type="project" value="UniProtKB-KW"/>
</dbReference>
<dbReference type="AlphaFoldDB" id="A0A507E2G5"/>
<gene>
    <name evidence="16" type="ORF">PhCBS80983_g03442</name>
</gene>
<feature type="region of interest" description="Disordered" evidence="14">
    <location>
        <begin position="447"/>
        <end position="477"/>
    </location>
</feature>
<accession>A0A507E2G5</accession>
<dbReference type="GO" id="GO:0036088">
    <property type="term" value="P:D-serine catabolic process"/>
    <property type="evidence" value="ECO:0007669"/>
    <property type="project" value="TreeGrafter"/>
</dbReference>
<evidence type="ECO:0000259" key="15">
    <source>
        <dbReference type="SMART" id="SM01119"/>
    </source>
</evidence>
<dbReference type="Gene3D" id="2.40.37.20">
    <property type="entry name" value="D-serine dehydratase-like domain"/>
    <property type="match status" value="1"/>
</dbReference>
<comment type="cofactor">
    <cofactor evidence="1">
        <name>pyridoxal 5'-phosphate</name>
        <dbReference type="ChEBI" id="CHEBI:597326"/>
    </cofactor>
</comment>
<evidence type="ECO:0000256" key="9">
    <source>
        <dbReference type="ARBA" id="ARBA00051198"/>
    </source>
</evidence>
<feature type="region of interest" description="Disordered" evidence="14">
    <location>
        <begin position="325"/>
        <end position="370"/>
    </location>
</feature>
<feature type="compositionally biased region" description="Low complexity" evidence="14">
    <location>
        <begin position="453"/>
        <end position="468"/>
    </location>
</feature>
<dbReference type="Proteomes" id="UP000318582">
    <property type="component" value="Unassembled WGS sequence"/>
</dbReference>
<dbReference type="PANTHER" id="PTHR28004">
    <property type="entry name" value="ZGC:162816-RELATED"/>
    <property type="match status" value="1"/>
</dbReference>
<dbReference type="Pfam" id="PF14031">
    <property type="entry name" value="D-ser_dehydrat"/>
    <property type="match status" value="1"/>
</dbReference>